<dbReference type="AlphaFoldDB" id="A0A6H1PFZ0"/>
<protein>
    <submittedName>
        <fullName evidence="2">ATP synthase F0 subunit 8</fullName>
    </submittedName>
</protein>
<dbReference type="EMBL" id="MN864053">
    <property type="protein sequence ID" value="QIZ12546.1"/>
    <property type="molecule type" value="Genomic_DNA"/>
</dbReference>
<keyword evidence="2" id="KW-0496">Mitochondrion</keyword>
<sequence>MPQLAPLNWFLLVFLFWFFVFFVTVFIWWLGDSSYSVNHELSNEGKSLLCRWMW</sequence>
<proteinExistence type="predicted"/>
<organism evidence="2">
    <name type="scientific">Nuttallochiton mirandus</name>
    <name type="common">Chiton</name>
    <dbReference type="NCBI Taxonomy" id="256062"/>
    <lineage>
        <taxon>Eukaryota</taxon>
        <taxon>Metazoa</taxon>
        <taxon>Spiralia</taxon>
        <taxon>Lophotrochozoa</taxon>
        <taxon>Mollusca</taxon>
        <taxon>Polyplacophora</taxon>
        <taxon>Neoloricata</taxon>
        <taxon>Chitonida</taxon>
        <taxon>Acanthochitonina</taxon>
        <taxon>Mopaliidae</taxon>
        <taxon>Nuttallochiton</taxon>
    </lineage>
</organism>
<evidence type="ECO:0000256" key="1">
    <source>
        <dbReference type="SAM" id="Phobius"/>
    </source>
</evidence>
<accession>A0A6H1PFZ0</accession>
<name>A0A6H1PFZ0_NULMI</name>
<reference evidence="2" key="1">
    <citation type="journal article" date="2020" name="BMC Evol. Biol.">
        <title>A mitogenomic phylogeny of chitons (Mollusca: Polyplacophora).</title>
        <authorList>
            <person name="Irisarri I."/>
            <person name="Uribe J.E."/>
            <person name="Eernisse D.J."/>
            <person name="Zardoya R."/>
        </authorList>
    </citation>
    <scope>NUCLEOTIDE SEQUENCE</scope>
</reference>
<feature type="transmembrane region" description="Helical" evidence="1">
    <location>
        <begin position="7"/>
        <end position="30"/>
    </location>
</feature>
<keyword evidence="1" id="KW-0812">Transmembrane</keyword>
<geneLocation type="mitochondrion" evidence="2"/>
<gene>
    <name evidence="2" type="primary">ATP8</name>
</gene>
<evidence type="ECO:0000313" key="2">
    <source>
        <dbReference type="EMBL" id="QIZ12546.1"/>
    </source>
</evidence>
<keyword evidence="1" id="KW-0472">Membrane</keyword>
<keyword evidence="1" id="KW-1133">Transmembrane helix</keyword>